<dbReference type="PANTHER" id="PTHR32196:SF72">
    <property type="entry name" value="RIBOSE IMPORT PERMEASE PROTEIN RBSC"/>
    <property type="match status" value="1"/>
</dbReference>
<evidence type="ECO:0000256" key="4">
    <source>
        <dbReference type="ARBA" id="ARBA00022989"/>
    </source>
</evidence>
<evidence type="ECO:0000313" key="7">
    <source>
        <dbReference type="EMBL" id="MBV7273956.1"/>
    </source>
</evidence>
<comment type="subcellular location">
    <subcellularLocation>
        <location evidence="1">Cell membrane</location>
        <topology evidence="1">Multi-pass membrane protein</topology>
    </subcellularLocation>
</comment>
<feature type="transmembrane region" description="Helical" evidence="6">
    <location>
        <begin position="27"/>
        <end position="49"/>
    </location>
</feature>
<keyword evidence="4 6" id="KW-1133">Transmembrane helix</keyword>
<comment type="caution">
    <text evidence="7">The sequence shown here is derived from an EMBL/GenBank/DDBJ whole genome shotgun (WGS) entry which is preliminary data.</text>
</comment>
<dbReference type="AlphaFoldDB" id="A0A949TUY0"/>
<keyword evidence="8" id="KW-1185">Reference proteome</keyword>
<evidence type="ECO:0000313" key="8">
    <source>
        <dbReference type="Proteomes" id="UP000694308"/>
    </source>
</evidence>
<dbReference type="CDD" id="cd06579">
    <property type="entry name" value="TM_PBP1_transp_AraH_like"/>
    <property type="match status" value="1"/>
</dbReference>
<dbReference type="Pfam" id="PF02653">
    <property type="entry name" value="BPD_transp_2"/>
    <property type="match status" value="1"/>
</dbReference>
<dbReference type="RefSeq" id="WP_218321022.1">
    <property type="nucleotide sequence ID" value="NZ_JAEEGC010000061.1"/>
</dbReference>
<evidence type="ECO:0000256" key="3">
    <source>
        <dbReference type="ARBA" id="ARBA00022692"/>
    </source>
</evidence>
<feature type="transmembrane region" description="Helical" evidence="6">
    <location>
        <begin position="279"/>
        <end position="298"/>
    </location>
</feature>
<evidence type="ECO:0000256" key="2">
    <source>
        <dbReference type="ARBA" id="ARBA00022475"/>
    </source>
</evidence>
<name>A0A949TUY0_9CLOT</name>
<keyword evidence="3 6" id="KW-0812">Transmembrane</keyword>
<gene>
    <name evidence="7" type="ORF">I6U48_13695</name>
</gene>
<feature type="transmembrane region" description="Helical" evidence="6">
    <location>
        <begin position="135"/>
        <end position="153"/>
    </location>
</feature>
<dbReference type="InterPro" id="IPR001851">
    <property type="entry name" value="ABC_transp_permease"/>
</dbReference>
<keyword evidence="5 6" id="KW-0472">Membrane</keyword>
<keyword evidence="2" id="KW-1003">Cell membrane</keyword>
<feature type="transmembrane region" description="Helical" evidence="6">
    <location>
        <begin position="304"/>
        <end position="323"/>
    </location>
</feature>
<proteinExistence type="predicted"/>
<organism evidence="7 8">
    <name type="scientific">Clostridium thailandense</name>
    <dbReference type="NCBI Taxonomy" id="2794346"/>
    <lineage>
        <taxon>Bacteria</taxon>
        <taxon>Bacillati</taxon>
        <taxon>Bacillota</taxon>
        <taxon>Clostridia</taxon>
        <taxon>Eubacteriales</taxon>
        <taxon>Clostridiaceae</taxon>
        <taxon>Clostridium</taxon>
    </lineage>
</organism>
<feature type="transmembrane region" description="Helical" evidence="6">
    <location>
        <begin position="255"/>
        <end position="272"/>
    </location>
</feature>
<dbReference type="GO" id="GO:0022857">
    <property type="term" value="F:transmembrane transporter activity"/>
    <property type="evidence" value="ECO:0007669"/>
    <property type="project" value="InterPro"/>
</dbReference>
<evidence type="ECO:0000256" key="5">
    <source>
        <dbReference type="ARBA" id="ARBA00023136"/>
    </source>
</evidence>
<feature type="transmembrane region" description="Helical" evidence="6">
    <location>
        <begin position="106"/>
        <end position="128"/>
    </location>
</feature>
<evidence type="ECO:0000256" key="1">
    <source>
        <dbReference type="ARBA" id="ARBA00004651"/>
    </source>
</evidence>
<accession>A0A949TUY0</accession>
<dbReference type="EMBL" id="JAEEGC010000061">
    <property type="protein sequence ID" value="MBV7273956.1"/>
    <property type="molecule type" value="Genomic_DNA"/>
</dbReference>
<dbReference type="PANTHER" id="PTHR32196">
    <property type="entry name" value="ABC TRANSPORTER PERMEASE PROTEIN YPHD-RELATED-RELATED"/>
    <property type="match status" value="1"/>
</dbReference>
<feature type="transmembrane region" description="Helical" evidence="6">
    <location>
        <begin position="173"/>
        <end position="194"/>
    </location>
</feature>
<dbReference type="Proteomes" id="UP000694308">
    <property type="component" value="Unassembled WGS sequence"/>
</dbReference>
<protein>
    <submittedName>
        <fullName evidence="7">ABC transporter permease</fullName>
    </submittedName>
</protein>
<dbReference type="GO" id="GO:0005886">
    <property type="term" value="C:plasma membrane"/>
    <property type="evidence" value="ECO:0007669"/>
    <property type="project" value="UniProtKB-SubCell"/>
</dbReference>
<sequence length="333" mass="35859">MNFEVAKNENVKTKKSFISSLLKRSDISVIIATLFLILVFAITTESFLSSYNIFNVSRTASLYLFVALGQAIVIIIGGMNIALGAIGGICVVAFGYSVQVLGMPSWAAVIVAILVGGICGLLNGFVVVKLKLNSFVVTLASSFIFTGLVNGISKGYPYTKIPTSFTTIGREGFLGMPYLFWLMIVTLIIVWYVFKYTVIGRQILVTGGNEVAARMSGIKTNNIILLCHVLSGVFAGLAGVLWISRLGSAPPSTGGDWMIFSFAVAIIGGTALSGGEITALGLFAASFMIALINNGLIMMNVNVYFEQTFLGIIIMLAIFFESFRLKFNSYKKI</sequence>
<feature type="transmembrane region" description="Helical" evidence="6">
    <location>
        <begin position="61"/>
        <end position="94"/>
    </location>
</feature>
<reference evidence="7" key="1">
    <citation type="submission" date="2020-12" db="EMBL/GenBank/DDBJ databases">
        <title>Clostridium thailandense sp. nov., a novel acetogenic bacterium isolated from peat land soil in Thailand.</title>
        <authorList>
            <person name="Chaikitkaew S."/>
            <person name="Birkeland N.K."/>
        </authorList>
    </citation>
    <scope>NUCLEOTIDE SEQUENCE</scope>
    <source>
        <strain evidence="7">PL3</strain>
    </source>
</reference>
<evidence type="ECO:0000256" key="6">
    <source>
        <dbReference type="SAM" id="Phobius"/>
    </source>
</evidence>
<feature type="transmembrane region" description="Helical" evidence="6">
    <location>
        <begin position="223"/>
        <end position="243"/>
    </location>
</feature>